<evidence type="ECO:0000256" key="2">
    <source>
        <dbReference type="ARBA" id="ARBA00023002"/>
    </source>
</evidence>
<dbReference type="InterPro" id="IPR000415">
    <property type="entry name" value="Nitroreductase-like"/>
</dbReference>
<dbReference type="PANTHER" id="PTHR43673">
    <property type="entry name" value="NAD(P)H NITROREDUCTASE YDGI-RELATED"/>
    <property type="match status" value="1"/>
</dbReference>
<dbReference type="Proteomes" id="UP001334005">
    <property type="component" value="Unassembled WGS sequence"/>
</dbReference>
<accession>A0ABU8Z5C9</accession>
<feature type="domain" description="Nitroreductase" evidence="3">
    <location>
        <begin position="267"/>
        <end position="338"/>
    </location>
</feature>
<dbReference type="SUPFAM" id="SSF55469">
    <property type="entry name" value="FMN-dependent nitroreductase-like"/>
    <property type="match status" value="1"/>
</dbReference>
<comment type="similarity">
    <text evidence="1">Belongs to the nitroreductase family.</text>
</comment>
<sequence length="360" mass="41263">MKKLITKVLGNSIIARAKCIKASLNYSLISICAKTRFLSSLYYFFLCKDFKRENQAVLYGKMTYKKSLTNVGKTSALLRRNIHRLEKGLIMRPRRPIFAKDYILETVEHYSHCISLNTVDGKEIKWATDVITEYFNSITINNEKDVIKAKELFLVSKQNENKGQYGIEDFIPYAREKAIRSNITRDELRDLFLQRRSVRWFDQNKPVEENLILEAIDLATLAPSACNRQPFKFYYTVDKNIAREISKIPMGTAGFSDNLMALIVVVGDLSYYPYERDRHVIYIDASLASMQLMLALESLGLSSCPVNWPDIESFEIKMEQKLGIPKYQRPIILLPVGYADPDGLIPSSPKKSSAELAIKI</sequence>
<dbReference type="EMBL" id="JARXNH020000054">
    <property type="protein sequence ID" value="MEK0248784.1"/>
    <property type="molecule type" value="Genomic_DNA"/>
</dbReference>
<reference evidence="4 5" key="1">
    <citation type="submission" date="2024-03" db="EMBL/GenBank/DDBJ databases">
        <title>Two novel Raoultella species associated with bleeding cankers of broadleaf hosts, Raoultella scottia sp. nov. and Raoultella lignicola sp. nov.</title>
        <authorList>
            <person name="Brady C.L."/>
        </authorList>
    </citation>
    <scope>NUCLEOTIDE SEQUENCE [LARGE SCALE GENOMIC DNA]</scope>
    <source>
        <strain evidence="4 5">BAC 10a-01-01</strain>
    </source>
</reference>
<dbReference type="InterPro" id="IPR029479">
    <property type="entry name" value="Nitroreductase"/>
</dbReference>
<feature type="domain" description="Nitroreductase" evidence="3">
    <location>
        <begin position="194"/>
        <end position="248"/>
    </location>
</feature>
<name>A0ABU8Z5C9_9ENTR</name>
<protein>
    <submittedName>
        <fullName evidence="4">Nitroreductase family protein</fullName>
    </submittedName>
</protein>
<evidence type="ECO:0000313" key="5">
    <source>
        <dbReference type="Proteomes" id="UP001334005"/>
    </source>
</evidence>
<dbReference type="CDD" id="cd02062">
    <property type="entry name" value="Nitro_FMN_reductase"/>
    <property type="match status" value="1"/>
</dbReference>
<evidence type="ECO:0000313" key="4">
    <source>
        <dbReference type="EMBL" id="MEK0248784.1"/>
    </source>
</evidence>
<evidence type="ECO:0000256" key="1">
    <source>
        <dbReference type="ARBA" id="ARBA00007118"/>
    </source>
</evidence>
<comment type="caution">
    <text evidence="4">The sequence shown here is derived from an EMBL/GenBank/DDBJ whole genome shotgun (WGS) entry which is preliminary data.</text>
</comment>
<dbReference type="Pfam" id="PF00881">
    <property type="entry name" value="Nitroreductase"/>
    <property type="match status" value="2"/>
</dbReference>
<evidence type="ECO:0000259" key="3">
    <source>
        <dbReference type="Pfam" id="PF00881"/>
    </source>
</evidence>
<keyword evidence="2" id="KW-0560">Oxidoreductase</keyword>
<dbReference type="Gene3D" id="3.40.109.10">
    <property type="entry name" value="NADH Oxidase"/>
    <property type="match status" value="1"/>
</dbReference>
<dbReference type="PANTHER" id="PTHR43673:SF10">
    <property type="entry name" value="NADH DEHYDROGENASE_NAD(P)H NITROREDUCTASE XCC3605-RELATED"/>
    <property type="match status" value="1"/>
</dbReference>
<dbReference type="RefSeq" id="WP_331834665.1">
    <property type="nucleotide sequence ID" value="NZ_JARXNH020000054.1"/>
</dbReference>
<gene>
    <name evidence="4" type="ORF">QFI66_011790</name>
</gene>
<keyword evidence="5" id="KW-1185">Reference proteome</keyword>
<proteinExistence type="inferred from homology"/>
<organism evidence="4 5">
    <name type="scientific">Raoultella scottii</name>
    <dbReference type="NCBI Taxonomy" id="3040937"/>
    <lineage>
        <taxon>Bacteria</taxon>
        <taxon>Pseudomonadati</taxon>
        <taxon>Pseudomonadota</taxon>
        <taxon>Gammaproteobacteria</taxon>
        <taxon>Enterobacterales</taxon>
        <taxon>Enterobacteriaceae</taxon>
        <taxon>Klebsiella/Raoultella group</taxon>
        <taxon>Raoultella</taxon>
    </lineage>
</organism>